<dbReference type="PANTHER" id="PTHR33164:SF43">
    <property type="entry name" value="HTH-TYPE TRANSCRIPTIONAL REPRESSOR YETL"/>
    <property type="match status" value="1"/>
</dbReference>
<dbReference type="SMART" id="SM00347">
    <property type="entry name" value="HTH_MARR"/>
    <property type="match status" value="1"/>
</dbReference>
<proteinExistence type="predicted"/>
<dbReference type="InterPro" id="IPR036390">
    <property type="entry name" value="WH_DNA-bd_sf"/>
</dbReference>
<sequence>MLKAHCVRNQGSVPSAQAKADPYAQLFEVISFTTALQSDIGWALRDLWEDSKLTGRSLFIIGLIYSGVDRPRQLADYFDVLPSTMTFELNKLLAEKLLTRERVAGDGRSLQLKLTKAGEALHRKMMATIDAFMKERVSVLAPGELENFLLIGRKIARLDEPHVPPHRAAAAKARTR</sequence>
<reference evidence="3" key="1">
    <citation type="journal article" date="2019" name="Int. J. Syst. Evol. Microbiol.">
        <title>The Global Catalogue of Microorganisms (GCM) 10K type strain sequencing project: providing services to taxonomists for standard genome sequencing and annotation.</title>
        <authorList>
            <consortium name="The Broad Institute Genomics Platform"/>
            <consortium name="The Broad Institute Genome Sequencing Center for Infectious Disease"/>
            <person name="Wu L."/>
            <person name="Ma J."/>
        </authorList>
    </citation>
    <scope>NUCLEOTIDE SEQUENCE [LARGE SCALE GENOMIC DNA]</scope>
    <source>
        <strain evidence="3">NBRC 103632</strain>
    </source>
</reference>
<accession>A0ABV9F222</accession>
<protein>
    <submittedName>
        <fullName evidence="2">MarR family winged helix-turn-helix transcriptional regulator</fullName>
    </submittedName>
</protein>
<gene>
    <name evidence="2" type="ORF">ACFO3E_16930</name>
</gene>
<dbReference type="RefSeq" id="WP_380806557.1">
    <property type="nucleotide sequence ID" value="NZ_JBHSFZ010000058.1"/>
</dbReference>
<feature type="domain" description="HTH marR-type" evidence="1">
    <location>
        <begin position="46"/>
        <end position="145"/>
    </location>
</feature>
<dbReference type="Gene3D" id="1.10.10.10">
    <property type="entry name" value="Winged helix-like DNA-binding domain superfamily/Winged helix DNA-binding domain"/>
    <property type="match status" value="1"/>
</dbReference>
<dbReference type="PANTHER" id="PTHR33164">
    <property type="entry name" value="TRANSCRIPTIONAL REGULATOR, MARR FAMILY"/>
    <property type="match status" value="1"/>
</dbReference>
<dbReference type="InterPro" id="IPR000835">
    <property type="entry name" value="HTH_MarR-typ"/>
</dbReference>
<comment type="caution">
    <text evidence="2">The sequence shown here is derived from an EMBL/GenBank/DDBJ whole genome shotgun (WGS) entry which is preliminary data.</text>
</comment>
<dbReference type="SUPFAM" id="SSF46785">
    <property type="entry name" value="Winged helix' DNA-binding domain"/>
    <property type="match status" value="1"/>
</dbReference>
<keyword evidence="3" id="KW-1185">Reference proteome</keyword>
<dbReference type="EMBL" id="JBHSFZ010000058">
    <property type="protein sequence ID" value="MFC4595848.1"/>
    <property type="molecule type" value="Genomic_DNA"/>
</dbReference>
<dbReference type="InterPro" id="IPR036388">
    <property type="entry name" value="WH-like_DNA-bd_sf"/>
</dbReference>
<dbReference type="InterPro" id="IPR039422">
    <property type="entry name" value="MarR/SlyA-like"/>
</dbReference>
<organism evidence="2 3">
    <name type="scientific">Sphingobium tyrosinilyticum</name>
    <dbReference type="NCBI Taxonomy" id="2715436"/>
    <lineage>
        <taxon>Bacteria</taxon>
        <taxon>Pseudomonadati</taxon>
        <taxon>Pseudomonadota</taxon>
        <taxon>Alphaproteobacteria</taxon>
        <taxon>Sphingomonadales</taxon>
        <taxon>Sphingomonadaceae</taxon>
        <taxon>Sphingobium</taxon>
    </lineage>
</organism>
<name>A0ABV9F222_9SPHN</name>
<evidence type="ECO:0000259" key="1">
    <source>
        <dbReference type="SMART" id="SM00347"/>
    </source>
</evidence>
<evidence type="ECO:0000313" key="3">
    <source>
        <dbReference type="Proteomes" id="UP001595957"/>
    </source>
</evidence>
<evidence type="ECO:0000313" key="2">
    <source>
        <dbReference type="EMBL" id="MFC4595848.1"/>
    </source>
</evidence>
<dbReference type="Proteomes" id="UP001595957">
    <property type="component" value="Unassembled WGS sequence"/>
</dbReference>